<dbReference type="GO" id="GO:0005886">
    <property type="term" value="C:plasma membrane"/>
    <property type="evidence" value="ECO:0007669"/>
    <property type="project" value="UniProtKB-SubCell"/>
</dbReference>
<feature type="transmembrane region" description="Helical" evidence="8">
    <location>
        <begin position="295"/>
        <end position="316"/>
    </location>
</feature>
<feature type="domain" description="Glycosyltransferase RgtA/B/C/D-like" evidence="9">
    <location>
        <begin position="6"/>
        <end position="133"/>
    </location>
</feature>
<evidence type="ECO:0000256" key="6">
    <source>
        <dbReference type="ARBA" id="ARBA00022989"/>
    </source>
</evidence>
<keyword evidence="2" id="KW-1003">Cell membrane</keyword>
<dbReference type="AlphaFoldDB" id="T0YVM3"/>
<reference evidence="10" key="2">
    <citation type="journal article" date="2014" name="ISME J.">
        <title>Microbial stratification in low pH oxic and suboxic macroscopic growths along an acid mine drainage.</title>
        <authorList>
            <person name="Mendez-Garcia C."/>
            <person name="Mesa V."/>
            <person name="Sprenger R.R."/>
            <person name="Richter M."/>
            <person name="Diez M.S."/>
            <person name="Solano J."/>
            <person name="Bargiela R."/>
            <person name="Golyshina O.V."/>
            <person name="Manteca A."/>
            <person name="Ramos J.L."/>
            <person name="Gallego J.R."/>
            <person name="Llorente I."/>
            <person name="Martins Dos Santos V.A."/>
            <person name="Jensen O.N."/>
            <person name="Pelaez A.I."/>
            <person name="Sanchez J."/>
            <person name="Ferrer M."/>
        </authorList>
    </citation>
    <scope>NUCLEOTIDE SEQUENCE</scope>
</reference>
<sequence>MFGLELIVSAIAVILTFYVAYDLFEDPRIAVISSAILALTPLFMRYARSAVPDMSTAMFGLLSVLLLMEYMRTKKFSLGVAAIFATVYTMTTKVDGVIIIPILMSVLLTYRYSFSGPKAKSQVYKLLALVVIFVIVAFPQFMFLIISNQHGFGVNPGLPKFSLSDLLSNLPENTLFWFGEYDYVNFSYLGSNYIYNVEFPALYTVFAIIGVYILVKRRSYRNLALLLLWFIAIMLFYTSYYAGGALYSDGDDIRYFLLAFAPISILASVAVFGLYDMITVKIRMPRNKKAIKRRISIAVFLILLAILLSEGVFQILTMVAQNPSQYFPFAGERASFQLIESHYKSLPPGAMVITFKPPLWYLLGVPNIYVTWVTIPSNVQAYANLSKNGVYFDYGINCVEGARAYYQNTSNICGNFMHTHITKPLAI</sequence>
<dbReference type="InterPro" id="IPR038731">
    <property type="entry name" value="RgtA/B/C-like"/>
</dbReference>
<dbReference type="InterPro" id="IPR050297">
    <property type="entry name" value="LipidA_mod_glycosyltrf_83"/>
</dbReference>
<feature type="transmembrane region" description="Helical" evidence="8">
    <location>
        <begin position="193"/>
        <end position="215"/>
    </location>
</feature>
<feature type="transmembrane region" description="Helical" evidence="8">
    <location>
        <begin position="255"/>
        <end position="275"/>
    </location>
</feature>
<feature type="transmembrane region" description="Helical" evidence="8">
    <location>
        <begin position="126"/>
        <end position="146"/>
    </location>
</feature>
<keyword evidence="7 8" id="KW-0472">Membrane</keyword>
<feature type="transmembrane region" description="Helical" evidence="8">
    <location>
        <begin position="97"/>
        <end position="114"/>
    </location>
</feature>
<comment type="caution">
    <text evidence="10">The sequence shown here is derived from an EMBL/GenBank/DDBJ whole genome shotgun (WGS) entry which is preliminary data.</text>
</comment>
<reference evidence="10" key="1">
    <citation type="submission" date="2013-08" db="EMBL/GenBank/DDBJ databases">
        <authorList>
            <person name="Mendez C."/>
            <person name="Richter M."/>
            <person name="Ferrer M."/>
            <person name="Sanchez J."/>
        </authorList>
    </citation>
    <scope>NUCLEOTIDE SEQUENCE</scope>
</reference>
<dbReference type="EMBL" id="AUZZ01008056">
    <property type="protein sequence ID" value="EQD39611.1"/>
    <property type="molecule type" value="Genomic_DNA"/>
</dbReference>
<evidence type="ECO:0000256" key="7">
    <source>
        <dbReference type="ARBA" id="ARBA00023136"/>
    </source>
</evidence>
<keyword evidence="5 8" id="KW-0812">Transmembrane</keyword>
<gene>
    <name evidence="10" type="ORF">B2A_11180</name>
</gene>
<protein>
    <recommendedName>
        <fullName evidence="9">Glycosyltransferase RgtA/B/C/D-like domain-containing protein</fullName>
    </recommendedName>
</protein>
<evidence type="ECO:0000259" key="9">
    <source>
        <dbReference type="Pfam" id="PF13231"/>
    </source>
</evidence>
<evidence type="ECO:0000313" key="10">
    <source>
        <dbReference type="EMBL" id="EQD39611.1"/>
    </source>
</evidence>
<organism evidence="10">
    <name type="scientific">mine drainage metagenome</name>
    <dbReference type="NCBI Taxonomy" id="410659"/>
    <lineage>
        <taxon>unclassified sequences</taxon>
        <taxon>metagenomes</taxon>
        <taxon>ecological metagenomes</taxon>
    </lineage>
</organism>
<dbReference type="PANTHER" id="PTHR33908:SF11">
    <property type="entry name" value="MEMBRANE PROTEIN"/>
    <property type="match status" value="1"/>
</dbReference>
<dbReference type="GO" id="GO:0016763">
    <property type="term" value="F:pentosyltransferase activity"/>
    <property type="evidence" value="ECO:0007669"/>
    <property type="project" value="TreeGrafter"/>
</dbReference>
<feature type="transmembrane region" description="Helical" evidence="8">
    <location>
        <begin position="76"/>
        <end position="91"/>
    </location>
</feature>
<feature type="non-terminal residue" evidence="10">
    <location>
        <position position="427"/>
    </location>
</feature>
<evidence type="ECO:0000256" key="5">
    <source>
        <dbReference type="ARBA" id="ARBA00022692"/>
    </source>
</evidence>
<feature type="transmembrane region" description="Helical" evidence="8">
    <location>
        <begin position="222"/>
        <end position="243"/>
    </location>
</feature>
<keyword evidence="3" id="KW-0328">Glycosyltransferase</keyword>
<dbReference type="GO" id="GO:0008610">
    <property type="term" value="P:lipid biosynthetic process"/>
    <property type="evidence" value="ECO:0007669"/>
    <property type="project" value="UniProtKB-ARBA"/>
</dbReference>
<evidence type="ECO:0000256" key="8">
    <source>
        <dbReference type="SAM" id="Phobius"/>
    </source>
</evidence>
<evidence type="ECO:0000256" key="4">
    <source>
        <dbReference type="ARBA" id="ARBA00022679"/>
    </source>
</evidence>
<name>T0YVM3_9ZZZZ</name>
<feature type="transmembrane region" description="Helical" evidence="8">
    <location>
        <begin position="6"/>
        <end position="24"/>
    </location>
</feature>
<proteinExistence type="predicted"/>
<keyword evidence="4" id="KW-0808">Transferase</keyword>
<dbReference type="Pfam" id="PF13231">
    <property type="entry name" value="PMT_2"/>
    <property type="match status" value="1"/>
</dbReference>
<evidence type="ECO:0000256" key="2">
    <source>
        <dbReference type="ARBA" id="ARBA00022475"/>
    </source>
</evidence>
<keyword evidence="6 8" id="KW-1133">Transmembrane helix</keyword>
<feature type="transmembrane region" description="Helical" evidence="8">
    <location>
        <begin position="54"/>
        <end position="71"/>
    </location>
</feature>
<evidence type="ECO:0000256" key="3">
    <source>
        <dbReference type="ARBA" id="ARBA00022676"/>
    </source>
</evidence>
<accession>T0YVM3</accession>
<comment type="subcellular location">
    <subcellularLocation>
        <location evidence="1">Cell membrane</location>
        <topology evidence="1">Multi-pass membrane protein</topology>
    </subcellularLocation>
</comment>
<dbReference type="PANTHER" id="PTHR33908">
    <property type="entry name" value="MANNOSYLTRANSFERASE YKCB-RELATED"/>
    <property type="match status" value="1"/>
</dbReference>
<evidence type="ECO:0000256" key="1">
    <source>
        <dbReference type="ARBA" id="ARBA00004651"/>
    </source>
</evidence>